<protein>
    <submittedName>
        <fullName evidence="2">Anti-sigma factor</fullName>
    </submittedName>
</protein>
<dbReference type="Proteomes" id="UP000238937">
    <property type="component" value="Unassembled WGS sequence"/>
</dbReference>
<sequence length="106" mass="11656">MSAIVWSDGKNSPSQEVFQGIYVRQLWQGEAGAQAILVDIAPGAKWQGIDFHHDNSEEVLVMSGVFNDGTRDYPAGTFIHHPIGSSHIPQSATGCQLFIFYPEHQS</sequence>
<evidence type="ECO:0000313" key="2">
    <source>
        <dbReference type="EMBL" id="PSB54970.1"/>
    </source>
</evidence>
<gene>
    <name evidence="2" type="ORF">C7B77_16520</name>
</gene>
<proteinExistence type="predicted"/>
<dbReference type="InterPro" id="IPR011051">
    <property type="entry name" value="RmlC_Cupin_sf"/>
</dbReference>
<dbReference type="Gene3D" id="2.60.120.10">
    <property type="entry name" value="Jelly Rolls"/>
    <property type="match status" value="1"/>
</dbReference>
<organism evidence="2 3">
    <name type="scientific">Chamaesiphon polymorphus CCALA 037</name>
    <dbReference type="NCBI Taxonomy" id="2107692"/>
    <lineage>
        <taxon>Bacteria</taxon>
        <taxon>Bacillati</taxon>
        <taxon>Cyanobacteriota</taxon>
        <taxon>Cyanophyceae</taxon>
        <taxon>Gomontiellales</taxon>
        <taxon>Chamaesiphonaceae</taxon>
        <taxon>Chamaesiphon</taxon>
    </lineage>
</organism>
<dbReference type="OrthoDB" id="9801227at2"/>
<dbReference type="InterPro" id="IPR025979">
    <property type="entry name" value="ChrR-like_cupin_dom"/>
</dbReference>
<evidence type="ECO:0000259" key="1">
    <source>
        <dbReference type="Pfam" id="PF12973"/>
    </source>
</evidence>
<comment type="caution">
    <text evidence="2">The sequence shown here is derived from an EMBL/GenBank/DDBJ whole genome shotgun (WGS) entry which is preliminary data.</text>
</comment>
<dbReference type="SUPFAM" id="SSF51182">
    <property type="entry name" value="RmlC-like cupins"/>
    <property type="match status" value="1"/>
</dbReference>
<accession>A0A2T1GC46</accession>
<dbReference type="EMBL" id="PVWO01000220">
    <property type="protein sequence ID" value="PSB54970.1"/>
    <property type="molecule type" value="Genomic_DNA"/>
</dbReference>
<name>A0A2T1GC46_9CYAN</name>
<evidence type="ECO:0000313" key="3">
    <source>
        <dbReference type="Proteomes" id="UP000238937"/>
    </source>
</evidence>
<dbReference type="AlphaFoldDB" id="A0A2T1GC46"/>
<feature type="domain" description="ChrR-like cupin" evidence="1">
    <location>
        <begin position="14"/>
        <end position="100"/>
    </location>
</feature>
<dbReference type="Pfam" id="PF12973">
    <property type="entry name" value="Cupin_7"/>
    <property type="match status" value="1"/>
</dbReference>
<dbReference type="RefSeq" id="WP_106307050.1">
    <property type="nucleotide sequence ID" value="NZ_PVWO01000220.1"/>
</dbReference>
<dbReference type="InterPro" id="IPR014710">
    <property type="entry name" value="RmlC-like_jellyroll"/>
</dbReference>
<reference evidence="2 3" key="1">
    <citation type="submission" date="2018-03" db="EMBL/GenBank/DDBJ databases">
        <title>The ancient ancestry and fast evolution of plastids.</title>
        <authorList>
            <person name="Moore K.R."/>
            <person name="Magnabosco C."/>
            <person name="Momper L."/>
            <person name="Gold D.A."/>
            <person name="Bosak T."/>
            <person name="Fournier G.P."/>
        </authorList>
    </citation>
    <scope>NUCLEOTIDE SEQUENCE [LARGE SCALE GENOMIC DNA]</scope>
    <source>
        <strain evidence="2 3">CCALA 037</strain>
    </source>
</reference>
<keyword evidence="3" id="KW-1185">Reference proteome</keyword>